<dbReference type="Proteomes" id="UP001265301">
    <property type="component" value="Unassembled WGS sequence"/>
</dbReference>
<dbReference type="Pfam" id="PF13102">
    <property type="entry name" value="Phage_int_SAM_5"/>
    <property type="match status" value="1"/>
</dbReference>
<gene>
    <name evidence="7" type="ORF">P7H59_10805</name>
</gene>
<evidence type="ECO:0000313" key="7">
    <source>
        <dbReference type="EMBL" id="MDT2828929.1"/>
    </source>
</evidence>
<keyword evidence="8" id="KW-1185">Reference proteome</keyword>
<name>A0ABU3FSI4_9ENTE</name>
<keyword evidence="3" id="KW-0233">DNA recombination</keyword>
<dbReference type="InterPro" id="IPR044068">
    <property type="entry name" value="CB"/>
</dbReference>
<comment type="similarity">
    <text evidence="1">Belongs to the 'phage' integrase family.</text>
</comment>
<dbReference type="PROSITE" id="PS51900">
    <property type="entry name" value="CB"/>
    <property type="match status" value="1"/>
</dbReference>
<evidence type="ECO:0000256" key="3">
    <source>
        <dbReference type="ARBA" id="ARBA00023172"/>
    </source>
</evidence>
<dbReference type="InterPro" id="IPR013762">
    <property type="entry name" value="Integrase-like_cat_sf"/>
</dbReference>
<feature type="domain" description="Core-binding (CB)" evidence="6">
    <location>
        <begin position="59"/>
        <end position="148"/>
    </location>
</feature>
<feature type="domain" description="Tyr recombinase" evidence="5">
    <location>
        <begin position="169"/>
        <end position="374"/>
    </location>
</feature>
<dbReference type="Gene3D" id="1.10.443.10">
    <property type="entry name" value="Intergrase catalytic core"/>
    <property type="match status" value="1"/>
</dbReference>
<protein>
    <submittedName>
        <fullName evidence="7">Tyrosine-type recombinase/integrase</fullName>
    </submittedName>
</protein>
<evidence type="ECO:0000256" key="1">
    <source>
        <dbReference type="ARBA" id="ARBA00008857"/>
    </source>
</evidence>
<dbReference type="CDD" id="cd01189">
    <property type="entry name" value="INT_ICEBs1_C_like"/>
    <property type="match status" value="1"/>
</dbReference>
<dbReference type="EMBL" id="JARQBN010000023">
    <property type="protein sequence ID" value="MDT2828929.1"/>
    <property type="molecule type" value="Genomic_DNA"/>
</dbReference>
<comment type="caution">
    <text evidence="7">The sequence shown here is derived from an EMBL/GenBank/DDBJ whole genome shotgun (WGS) entry which is preliminary data.</text>
</comment>
<evidence type="ECO:0000313" key="8">
    <source>
        <dbReference type="Proteomes" id="UP001265301"/>
    </source>
</evidence>
<keyword evidence="2 4" id="KW-0238">DNA-binding</keyword>
<evidence type="ECO:0000259" key="5">
    <source>
        <dbReference type="PROSITE" id="PS51898"/>
    </source>
</evidence>
<accession>A0ABU3FSI4</accession>
<dbReference type="InterPro" id="IPR025269">
    <property type="entry name" value="SAM-like_dom"/>
</dbReference>
<evidence type="ECO:0000256" key="4">
    <source>
        <dbReference type="PROSITE-ProRule" id="PRU01248"/>
    </source>
</evidence>
<dbReference type="InterPro" id="IPR002104">
    <property type="entry name" value="Integrase_catalytic"/>
</dbReference>
<reference evidence="7 8" key="1">
    <citation type="submission" date="2023-03" db="EMBL/GenBank/DDBJ databases">
        <authorList>
            <person name="Shen W."/>
            <person name="Cai J."/>
        </authorList>
    </citation>
    <scope>NUCLEOTIDE SEQUENCE [LARGE SCALE GENOMIC DNA]</scope>
    <source>
        <strain evidence="7 8">B101</strain>
    </source>
</reference>
<dbReference type="Pfam" id="PF00589">
    <property type="entry name" value="Phage_integrase"/>
    <property type="match status" value="1"/>
</dbReference>
<dbReference type="InterPro" id="IPR011010">
    <property type="entry name" value="DNA_brk_join_enz"/>
</dbReference>
<dbReference type="RefSeq" id="WP_311819526.1">
    <property type="nucleotide sequence ID" value="NZ_JARQBN010000023.1"/>
</dbReference>
<dbReference type="PANTHER" id="PTHR30349:SF64">
    <property type="entry name" value="PROPHAGE INTEGRASE INTD-RELATED"/>
    <property type="match status" value="1"/>
</dbReference>
<evidence type="ECO:0000256" key="2">
    <source>
        <dbReference type="ARBA" id="ARBA00023125"/>
    </source>
</evidence>
<dbReference type="PANTHER" id="PTHR30349">
    <property type="entry name" value="PHAGE INTEGRASE-RELATED"/>
    <property type="match status" value="1"/>
</dbReference>
<dbReference type="InterPro" id="IPR010998">
    <property type="entry name" value="Integrase_recombinase_N"/>
</dbReference>
<organism evidence="7 8">
    <name type="scientific">Enterococcus viikkiensis</name>
    <dbReference type="NCBI Taxonomy" id="930854"/>
    <lineage>
        <taxon>Bacteria</taxon>
        <taxon>Bacillati</taxon>
        <taxon>Bacillota</taxon>
        <taxon>Bacilli</taxon>
        <taxon>Lactobacillales</taxon>
        <taxon>Enterococcaceae</taxon>
        <taxon>Enterococcus</taxon>
    </lineage>
</organism>
<sequence length="380" mass="44078">MAEPKMIEKGKWRLRFKYKDPITNTWESKMITGPTKKAVNEERIEFLSKVSRGESVKQTNLLDFFDEYVDTFKRGKISNRTLRRYLLTRKNLNSFFGEEQTLLGVTKLSYQKFLNWLGSEGGAKGDALSTTTVKNRHEICKAVFLEAVDMKYIPSNPARNSKMTGIEPVHDKQITISFEDTKKFRSALLARPDTISKYFVLTQLYTGCRYQEVAALFWDDLDESHGVIHIQRAYQNDEKDRGLGDTKTPSGIRDIDVPFSLFMELRKFKKIQNERIILGKVKNPRNLIFVNEQNTWPISNDAVNDYIEDTCKLAELPRITFHAFRHARADAMILAEADPIYIKNQLGHKNISQSYEYASATKDNRNKNKKKVFDYLKDIL</sequence>
<proteinExistence type="inferred from homology"/>
<dbReference type="Gene3D" id="1.10.150.130">
    <property type="match status" value="1"/>
</dbReference>
<evidence type="ECO:0000259" key="6">
    <source>
        <dbReference type="PROSITE" id="PS51900"/>
    </source>
</evidence>
<dbReference type="InterPro" id="IPR050090">
    <property type="entry name" value="Tyrosine_recombinase_XerCD"/>
</dbReference>
<dbReference type="SUPFAM" id="SSF56349">
    <property type="entry name" value="DNA breaking-rejoining enzymes"/>
    <property type="match status" value="1"/>
</dbReference>
<dbReference type="PROSITE" id="PS51898">
    <property type="entry name" value="TYR_RECOMBINASE"/>
    <property type="match status" value="1"/>
</dbReference>